<dbReference type="Proteomes" id="UP001054837">
    <property type="component" value="Unassembled WGS sequence"/>
</dbReference>
<gene>
    <name evidence="2" type="ORF">CDAR_273851</name>
</gene>
<protein>
    <submittedName>
        <fullName evidence="2">Uncharacterized protein</fullName>
    </submittedName>
</protein>
<comment type="caution">
    <text evidence="2">The sequence shown here is derived from an EMBL/GenBank/DDBJ whole genome shotgun (WGS) entry which is preliminary data.</text>
</comment>
<organism evidence="2 3">
    <name type="scientific">Caerostris darwini</name>
    <dbReference type="NCBI Taxonomy" id="1538125"/>
    <lineage>
        <taxon>Eukaryota</taxon>
        <taxon>Metazoa</taxon>
        <taxon>Ecdysozoa</taxon>
        <taxon>Arthropoda</taxon>
        <taxon>Chelicerata</taxon>
        <taxon>Arachnida</taxon>
        <taxon>Araneae</taxon>
        <taxon>Araneomorphae</taxon>
        <taxon>Entelegynae</taxon>
        <taxon>Araneoidea</taxon>
        <taxon>Araneidae</taxon>
        <taxon>Caerostris</taxon>
    </lineage>
</organism>
<name>A0AAV4RHT8_9ARAC</name>
<evidence type="ECO:0000256" key="1">
    <source>
        <dbReference type="SAM" id="MobiDB-lite"/>
    </source>
</evidence>
<sequence length="188" mass="20405">MLVRSSNKCANDPSAFLAVANWPPPPKEKLPKFGTRKKNIQKKSRADGVRGRPGGGADGQAAGRGAHGVGGDSLRGKSAFSYRGKSQQPKTPAERTFVSSKVRPVLRARVPVPQKVGLPSCLKVDPPGLLEVTPRPRKVKRCLSFDSSEEEEVADDRKRRACLRLYWHQPPLSSNLFAELSVAQATGI</sequence>
<feature type="region of interest" description="Disordered" evidence="1">
    <location>
        <begin position="1"/>
        <end position="98"/>
    </location>
</feature>
<accession>A0AAV4RHT8</accession>
<evidence type="ECO:0000313" key="3">
    <source>
        <dbReference type="Proteomes" id="UP001054837"/>
    </source>
</evidence>
<dbReference type="EMBL" id="BPLQ01006056">
    <property type="protein sequence ID" value="GIY19563.1"/>
    <property type="molecule type" value="Genomic_DNA"/>
</dbReference>
<proteinExistence type="predicted"/>
<reference evidence="2 3" key="1">
    <citation type="submission" date="2021-06" db="EMBL/GenBank/DDBJ databases">
        <title>Caerostris darwini draft genome.</title>
        <authorList>
            <person name="Kono N."/>
            <person name="Arakawa K."/>
        </authorList>
    </citation>
    <scope>NUCLEOTIDE SEQUENCE [LARGE SCALE GENOMIC DNA]</scope>
</reference>
<dbReference type="AlphaFoldDB" id="A0AAV4RHT8"/>
<feature type="compositionally biased region" description="Basic residues" evidence="1">
    <location>
        <begin position="34"/>
        <end position="43"/>
    </location>
</feature>
<evidence type="ECO:0000313" key="2">
    <source>
        <dbReference type="EMBL" id="GIY19563.1"/>
    </source>
</evidence>
<keyword evidence="3" id="KW-1185">Reference proteome</keyword>